<dbReference type="HOGENOM" id="CLU_3055658_0_0_1"/>
<protein>
    <submittedName>
        <fullName evidence="2">Protocadherin beta 2</fullName>
    </submittedName>
    <submittedName>
        <fullName evidence="3">Protocadherin beta 3</fullName>
    </submittedName>
</protein>
<dbReference type="Proteomes" id="UP000005640">
    <property type="component" value="Chromosome 5"/>
</dbReference>
<dbReference type="OpenTargets" id="ENSG00000112852"/>
<dbReference type="Ensembl" id="ENST00000624513.1">
    <property type="protein sequence ID" value="ENSP00000485531.1"/>
    <property type="gene ID" value="ENSG00000113205.5"/>
</dbReference>
<feature type="domain" description="Cadherin cytoplasmic C-terminal" evidence="1">
    <location>
        <begin position="12"/>
        <end position="44"/>
    </location>
</feature>
<feature type="non-terminal residue" evidence="2">
    <location>
        <position position="54"/>
    </location>
</feature>
<dbReference type="HGNC" id="HGNC:8687">
    <property type="gene designation" value="PCDHB2"/>
</dbReference>
<reference evidence="2" key="4">
    <citation type="submission" date="2025-05" db="UniProtKB">
        <authorList>
            <consortium name="Ensembl"/>
        </authorList>
    </citation>
    <scope>IDENTIFICATION</scope>
</reference>
<feature type="non-terminal residue" evidence="2">
    <location>
        <position position="1"/>
    </location>
</feature>
<reference evidence="2" key="1">
    <citation type="journal article" date="2001" name="Nature">
        <title>Initial sequencing and analysis of the human genome.</title>
        <authorList>
            <consortium name="International Human Genome Sequencing Consortium"/>
            <person name="Lander E.S."/>
            <person name="Linton L.M."/>
            <person name="Birren B."/>
            <person name="Nusbaum C."/>
            <person name="Zody M.C."/>
            <person name="Baldwin J."/>
            <person name="Devon K."/>
            <person name="Dewar K."/>
            <person name="Doyle M."/>
            <person name="FitzHugh W."/>
            <person name="Funke R."/>
            <person name="Gage D."/>
            <person name="Harris K."/>
            <person name="Heaford A."/>
            <person name="Howland J."/>
            <person name="Kann L."/>
            <person name="Lehoczky J."/>
            <person name="LeVine R."/>
            <person name="McEwan P."/>
            <person name="McKernan K."/>
            <person name="Meldrim J."/>
            <person name="Mesirov J.P."/>
            <person name="Miranda C."/>
            <person name="Morris W."/>
            <person name="Naylor J."/>
            <person name="Raymond C."/>
            <person name="Rosetti M."/>
            <person name="Santos R."/>
            <person name="Sheridan A."/>
            <person name="Sougnez C."/>
            <person name="Stange-Thomann N."/>
            <person name="Stojanovic N."/>
            <person name="Subramanian A."/>
            <person name="Wyman D."/>
            <person name="Rogers J."/>
            <person name="Sulston J."/>
            <person name="Ainscough R."/>
            <person name="Beck S."/>
            <person name="Bentley D."/>
            <person name="Burton J."/>
            <person name="Clee C."/>
            <person name="Carter N."/>
            <person name="Coulson A."/>
            <person name="Deadman R."/>
            <person name="Deloukas P."/>
            <person name="Dunham A."/>
            <person name="Dunham I."/>
            <person name="Durbin R."/>
            <person name="French L."/>
            <person name="Grafham D."/>
            <person name="Gregory S."/>
            <person name="Hubbard T."/>
            <person name="Humphray S."/>
            <person name="Hunt A."/>
            <person name="Jones M."/>
            <person name="Lloyd C."/>
            <person name="McMurray A."/>
            <person name="Matthews L."/>
            <person name="Mercer S."/>
            <person name="Milne S."/>
            <person name="Mullikin J.C."/>
            <person name="Mungall A."/>
            <person name="Plumb R."/>
            <person name="Ross M."/>
            <person name="Shownkeen R."/>
            <person name="Sims S."/>
            <person name="Waterston R.H."/>
            <person name="Wilson R.K."/>
            <person name="Hillier L.W."/>
            <person name="McPherson J.D."/>
            <person name="Marra M.A."/>
            <person name="Mardis E.R."/>
            <person name="Fulton L.A."/>
            <person name="Chinwalla A.T."/>
            <person name="Pepin K.H."/>
            <person name="Gish W.R."/>
            <person name="Chissoe S.L."/>
            <person name="Wendl M.C."/>
            <person name="Delehaunty K.D."/>
            <person name="Miner T.L."/>
            <person name="Delehaunty A."/>
            <person name="Kramer J.B."/>
            <person name="Cook L.L."/>
            <person name="Fulton R.S."/>
            <person name="Johnson D.L."/>
            <person name="Minx P.J."/>
            <person name="Clifton S.W."/>
            <person name="Hawkins T."/>
            <person name="Branscomb E."/>
            <person name="Predki P."/>
            <person name="Richardson P."/>
            <person name="Wenning S."/>
            <person name="Slezak T."/>
            <person name="Doggett N."/>
            <person name="Cheng J.F."/>
            <person name="Olsen A."/>
            <person name="Lucas S."/>
            <person name="Elkin C."/>
            <person name="Uberbacher E."/>
            <person name="Frazier M."/>
            <person name="Gibbs R.A."/>
            <person name="Muzny D.M."/>
            <person name="Scherer S.E."/>
            <person name="Bouck J.B."/>
            <person name="Sodergren E.J."/>
            <person name="Worley K.C."/>
            <person name="Rives C.M."/>
            <person name="Gorrell J.H."/>
            <person name="Metzker M.L."/>
            <person name="Naylor S.L."/>
            <person name="Kucherlapati R.S."/>
            <person name="Nelson D.L."/>
            <person name="Weinstock G.M."/>
            <person name="Sakaki Y."/>
            <person name="Fujiyama A."/>
            <person name="Hattori M."/>
            <person name="Yada T."/>
            <person name="Toyoda A."/>
            <person name="Itoh T."/>
            <person name="Kawagoe C."/>
            <person name="Watanabe H."/>
            <person name="Totoki Y."/>
            <person name="Taylor T."/>
            <person name="Weissenbach J."/>
            <person name="Heilig R."/>
            <person name="Saurin W."/>
            <person name="Artiguenave F."/>
            <person name="Brottier P."/>
            <person name="Bruls T."/>
            <person name="Pelletier E."/>
            <person name="Robert C."/>
            <person name="Wincker P."/>
            <person name="Smith D.R."/>
            <person name="Doucette-Stamm L."/>
            <person name="Rubenfield M."/>
            <person name="Weinstock K."/>
            <person name="Lee H.M."/>
            <person name="Dubois J."/>
            <person name="Rosenthal A."/>
            <person name="Platzer M."/>
            <person name="Nyakatura G."/>
            <person name="Taudien S."/>
            <person name="Rump A."/>
            <person name="Yang H."/>
            <person name="Yu J."/>
            <person name="Wang J."/>
            <person name="Huang G."/>
            <person name="Gu J."/>
            <person name="Hood L."/>
            <person name="Rowen L."/>
            <person name="Madan A."/>
            <person name="Qin S."/>
            <person name="Davis R.W."/>
            <person name="Federspiel N.A."/>
            <person name="Abola A.P."/>
            <person name="Proctor M.J."/>
            <person name="Myers R.M."/>
            <person name="Schmutz J."/>
            <person name="Dickson M."/>
            <person name="Grimwood J."/>
            <person name="Cox D.R."/>
            <person name="Olson M.V."/>
            <person name="Kaul R."/>
            <person name="Raymond C."/>
            <person name="Shimizu N."/>
            <person name="Kawasaki K."/>
            <person name="Minoshima S."/>
            <person name="Evans G.A."/>
            <person name="Athanasiou M."/>
            <person name="Schultz R."/>
            <person name="Roe B.A."/>
            <person name="Chen F."/>
            <person name="Pan H."/>
            <person name="Ramser J."/>
            <person name="Lehrach H."/>
            <person name="Reinhardt R."/>
            <person name="McCombie W.R."/>
            <person name="de la Bastide M."/>
            <person name="Dedhia N."/>
            <person name="Blocker H."/>
            <person name="Hornischer K."/>
            <person name="Nordsiek G."/>
            <person name="Agarwala R."/>
            <person name="Aravind L."/>
            <person name="Bailey J.A."/>
            <person name="Bateman A."/>
            <person name="Batzoglou S."/>
            <person name="Birney E."/>
            <person name="Bork P."/>
            <person name="Brown D.G."/>
            <person name="Burge C.B."/>
            <person name="Cerutti L."/>
            <person name="Chen H.C."/>
            <person name="Church D."/>
            <person name="Clamp M."/>
            <person name="Copley R.R."/>
            <person name="Doerks T."/>
            <person name="Eddy S.R."/>
            <person name="Eichler E.E."/>
            <person name="Furey T.S."/>
            <person name="Galagan J."/>
            <person name="Gilbert J.G."/>
            <person name="Harmon C."/>
            <person name="Hayashizaki Y."/>
            <person name="Haussler D."/>
            <person name="Hermjakob H."/>
            <person name="Hokamp K."/>
            <person name="Jang W."/>
            <person name="Johnson L.S."/>
            <person name="Jones T.A."/>
            <person name="Kasif S."/>
            <person name="Kaspryzk A."/>
            <person name="Kennedy S."/>
            <person name="Kent W.J."/>
            <person name="Kitts P."/>
            <person name="Koonin E.V."/>
            <person name="Korf I."/>
            <person name="Kulp D."/>
            <person name="Lancet D."/>
            <person name="Lowe T.M."/>
            <person name="McLysaght A."/>
            <person name="Mikkelsen T."/>
            <person name="Moran J.V."/>
            <person name="Mulder N."/>
            <person name="Pollara V.J."/>
            <person name="Ponting C.P."/>
            <person name="Schuler G."/>
            <person name="Schultz J."/>
            <person name="Slater G."/>
            <person name="Smit A.F."/>
            <person name="Stupka E."/>
            <person name="Szustakowski J."/>
            <person name="Thierry-Mieg D."/>
            <person name="Thierry-Mieg J."/>
            <person name="Wagner L."/>
            <person name="Wallis J."/>
            <person name="Wheeler R."/>
            <person name="Williams A."/>
            <person name="Wolf Y.I."/>
            <person name="Wolfe K.H."/>
            <person name="Yang S.P."/>
            <person name="Yeh R.F."/>
            <person name="Collins F."/>
            <person name="Guyer M.S."/>
            <person name="Peterson J."/>
            <person name="Felsenfeld A."/>
            <person name="Wetterstrand K.A."/>
            <person name="Patrinos A."/>
            <person name="Morgan M.J."/>
            <person name="de Jong P."/>
            <person name="Catanese J.J."/>
            <person name="Osoegawa K."/>
            <person name="Shizuya H."/>
            <person name="Choi S."/>
            <person name="Chen Y.J."/>
        </authorList>
    </citation>
    <scope>NUCLEOTIDE SEQUENCE [LARGE SCALE GENOMIC DNA]</scope>
</reference>
<dbReference type="UCSC" id="uc063hzc.1">
    <property type="organism name" value="human"/>
</dbReference>
<proteinExistence type="predicted"/>
<organism evidence="2 4">
    <name type="scientific">Homo sapiens</name>
    <name type="common">Human</name>
    <dbReference type="NCBI Taxonomy" id="9606"/>
    <lineage>
        <taxon>Eukaryota</taxon>
        <taxon>Metazoa</taxon>
        <taxon>Chordata</taxon>
        <taxon>Craniata</taxon>
        <taxon>Vertebrata</taxon>
        <taxon>Euteleostomi</taxon>
        <taxon>Mammalia</taxon>
        <taxon>Eutheria</taxon>
        <taxon>Euarchontoglires</taxon>
        <taxon>Primates</taxon>
        <taxon>Haplorrhini</taxon>
        <taxon>Catarrhini</taxon>
        <taxon>Hominidae</taxon>
        <taxon>Homo</taxon>
    </lineage>
</organism>
<evidence type="ECO:0000259" key="1">
    <source>
        <dbReference type="Pfam" id="PF16492"/>
    </source>
</evidence>
<dbReference type="Antibodypedia" id="27186">
    <property type="antibodies" value="98 antibodies from 19 providers"/>
</dbReference>
<dbReference type="InterPro" id="IPR032455">
    <property type="entry name" value="Cadherin_C"/>
</dbReference>
<sequence>QAQADLLTVYLMVDVSGTGTLSQSYQYEVCLTGGSGTNEFKFLKPIIPNFVAQG</sequence>
<dbReference type="GeneTree" id="ENSGT00940000161193"/>
<dbReference type="AlphaFoldDB" id="A0A096LPA4"/>
<name>A0A096LPA4_HUMAN</name>
<evidence type="ECO:0000313" key="2">
    <source>
        <dbReference type="Ensembl" id="ENSP00000485480.1"/>
    </source>
</evidence>
<dbReference type="Ensembl" id="ENST00000624994.1">
    <property type="protein sequence ID" value="ENSP00000485480.1"/>
    <property type="gene ID" value="ENSG00000112852.7"/>
</dbReference>
<dbReference type="HGNC" id="HGNC:8688">
    <property type="gene designation" value="PCDHB3"/>
</dbReference>
<dbReference type="OrthoDB" id="6252479at2759"/>
<dbReference type="Pfam" id="PF16492">
    <property type="entry name" value="Cadherin_C_2"/>
    <property type="match status" value="1"/>
</dbReference>
<dbReference type="EMBL" id="AC244517">
    <property type="status" value="NOT_ANNOTATED_CDS"/>
    <property type="molecule type" value="Genomic_DNA"/>
</dbReference>
<dbReference type="OpenTargets" id="ENSG00000113205"/>
<evidence type="ECO:0000313" key="4">
    <source>
        <dbReference type="Proteomes" id="UP000005640"/>
    </source>
</evidence>
<dbReference type="ExpressionAtlas" id="A0A096LPA4">
    <property type="expression patterns" value="baseline and differential"/>
</dbReference>
<accession>A0A096LPA4</accession>
<gene>
    <name evidence="3" type="primary">PCDHB3</name>
    <name evidence="2" type="synonym">PCDHB2</name>
</gene>
<dbReference type="Bgee" id="ENSG00000112852">
    <property type="expression patterns" value="Expressed in primordial germ cell in gonad and 105 other cell types or tissues"/>
</dbReference>
<reference evidence="2 4" key="2">
    <citation type="journal article" date="2004" name="Nature">
        <title>The DNA sequence and comparative analysis of human chromosome 5.</title>
        <authorList>
            <person name="Schmutz J."/>
            <person name="Martin J."/>
            <person name="Terry A."/>
            <person name="Couronne O."/>
            <person name="Grimwood J."/>
            <person name="Lowry S."/>
            <person name="Gordon L.A."/>
            <person name="Scott D."/>
            <person name="Xie G."/>
            <person name="Huang W."/>
            <person name="Hellsten U."/>
            <person name="Tran-Gyamfi M."/>
            <person name="She X."/>
            <person name="Prabhakar S."/>
            <person name="Aerts A."/>
            <person name="Altherr M."/>
            <person name="Bajorek E."/>
            <person name="Black S."/>
            <person name="Branscomb E."/>
            <person name="Caoile C."/>
            <person name="Challacombe J.F."/>
            <person name="Chan Y.M."/>
            <person name="Denys M."/>
            <person name="Detter J.C."/>
            <person name="Escobar J."/>
            <person name="Flowers D."/>
            <person name="Fotopulos D."/>
            <person name="Glavina T."/>
            <person name="Gomez M."/>
            <person name="Gonzales E."/>
            <person name="Goodstein D."/>
            <person name="Grigoriev I."/>
            <person name="Groza M."/>
            <person name="Hammon N."/>
            <person name="Hawkins T."/>
            <person name="Haydu L."/>
            <person name="Israni S."/>
            <person name="Jett J."/>
            <person name="Kadner K."/>
            <person name="Kimball H."/>
            <person name="Kobayashi A."/>
            <person name="Lopez F."/>
            <person name="Lou Y."/>
            <person name="Martinez D."/>
            <person name="Medina C."/>
            <person name="Morgan J."/>
            <person name="Nandkeshwar R."/>
            <person name="Noonan J.P."/>
            <person name="Pitluck S."/>
            <person name="Pollard M."/>
            <person name="Predki P."/>
            <person name="Priest J."/>
            <person name="Ramirez L."/>
            <person name="Retterer J."/>
            <person name="Rodriguez A."/>
            <person name="Rogers S."/>
            <person name="Salamov A."/>
            <person name="Salazar A."/>
            <person name="Thayer N."/>
            <person name="Tice H."/>
            <person name="Tsai M."/>
            <person name="Ustaszewska A."/>
            <person name="Vo N."/>
            <person name="Wheeler J."/>
            <person name="Wu K."/>
            <person name="Yang J."/>
            <person name="Dickson M."/>
            <person name="Cheng J.F."/>
            <person name="Eichler E.E."/>
            <person name="Olsen A."/>
            <person name="Pennacchio L.A."/>
            <person name="Rokhsar D.S."/>
            <person name="Richardson P."/>
            <person name="Lucas S.M."/>
            <person name="Myers R.M."/>
            <person name="Rubin E.M."/>
        </authorList>
    </citation>
    <scope>NUCLEOTIDE SEQUENCE [LARGE SCALE GENOMIC DNA]</scope>
</reference>
<evidence type="ECO:0000313" key="3">
    <source>
        <dbReference type="Ensembl" id="ENSP00000485531.1"/>
    </source>
</evidence>
<dbReference type="Ensembl" id="ENST00000708349.1">
    <property type="protein sequence ID" value="ENSP00000517185.1"/>
    <property type="gene ID" value="ENSG00000291674.1"/>
</dbReference>
<reference evidence="2" key="3">
    <citation type="journal article" date="2004" name="Nature">
        <title>Finishing the euchromatic sequence of the human genome.</title>
        <authorList>
            <consortium name="International Human Genome Sequencing Consortium"/>
        </authorList>
    </citation>
    <scope>NUCLEOTIDE SEQUENCE [LARGE SCALE GENOMIC DNA]</scope>
</reference>
<dbReference type="VEuPathDB" id="HostDB:ENSG00000112852"/>
<dbReference type="Ensembl" id="ENST00000708342.1">
    <property type="protein sequence ID" value="ENSP00000517183.1"/>
    <property type="gene ID" value="ENSG00000291672.1"/>
</dbReference>
<dbReference type="Antibodypedia" id="27181">
    <property type="antibodies" value="53 antibodies from 9 providers"/>
</dbReference>
<keyword evidence="4" id="KW-1185">Reference proteome</keyword>
<dbReference type="VEuPathDB" id="HostDB:ENSG00000113205"/>
<dbReference type="GeneTree" id="ENSGT00940000163333"/>